<dbReference type="InterPro" id="IPR050406">
    <property type="entry name" value="FGGY_Carb_Kinase"/>
</dbReference>
<dbReference type="Pfam" id="PF02782">
    <property type="entry name" value="FGGY_C"/>
    <property type="match status" value="1"/>
</dbReference>
<keyword evidence="8" id="KW-1185">Reference proteome</keyword>
<dbReference type="CDD" id="cd07770">
    <property type="entry name" value="ASKHA_NBD_FGGY_GntK"/>
    <property type="match status" value="1"/>
</dbReference>
<evidence type="ECO:0000259" key="5">
    <source>
        <dbReference type="Pfam" id="PF00370"/>
    </source>
</evidence>
<dbReference type="AlphaFoldDB" id="A0A8D5ZQB0"/>
<dbReference type="SUPFAM" id="SSF53067">
    <property type="entry name" value="Actin-like ATPase domain"/>
    <property type="match status" value="2"/>
</dbReference>
<comment type="similarity">
    <text evidence="1 4">Belongs to the FGGY kinase family.</text>
</comment>
<dbReference type="Gene3D" id="3.30.420.40">
    <property type="match status" value="2"/>
</dbReference>
<keyword evidence="3 4" id="KW-0418">Kinase</keyword>
<dbReference type="PIRSF" id="PIRSF000538">
    <property type="entry name" value="GlpK"/>
    <property type="match status" value="1"/>
</dbReference>
<organism evidence="7 8">
    <name type="scientific">Polycladomyces abyssicola</name>
    <dbReference type="NCBI Taxonomy" id="1125966"/>
    <lineage>
        <taxon>Bacteria</taxon>
        <taxon>Bacillati</taxon>
        <taxon>Bacillota</taxon>
        <taxon>Bacilli</taxon>
        <taxon>Bacillales</taxon>
        <taxon>Thermoactinomycetaceae</taxon>
        <taxon>Polycladomyces</taxon>
    </lineage>
</organism>
<evidence type="ECO:0000313" key="8">
    <source>
        <dbReference type="Proteomes" id="UP000677436"/>
    </source>
</evidence>
<evidence type="ECO:0000313" key="7">
    <source>
        <dbReference type="EMBL" id="BCU83148.1"/>
    </source>
</evidence>
<evidence type="ECO:0000256" key="3">
    <source>
        <dbReference type="ARBA" id="ARBA00022777"/>
    </source>
</evidence>
<evidence type="ECO:0000259" key="6">
    <source>
        <dbReference type="Pfam" id="PF02782"/>
    </source>
</evidence>
<evidence type="ECO:0000256" key="2">
    <source>
        <dbReference type="ARBA" id="ARBA00022679"/>
    </source>
</evidence>
<feature type="domain" description="Carbohydrate kinase FGGY N-terminal" evidence="5">
    <location>
        <begin position="7"/>
        <end position="250"/>
    </location>
</feature>
<dbReference type="EMBL" id="AP024601">
    <property type="protein sequence ID" value="BCU83148.1"/>
    <property type="molecule type" value="Genomic_DNA"/>
</dbReference>
<reference evidence="7" key="2">
    <citation type="journal article" date="2021" name="Microbiol. Resour. Announc.">
        <title>Complete Genome Sequence of Polycladomyces abyssicola JIR-001T, Isolated from Hemipelagic Sediment in Deep Seawater.</title>
        <authorList>
            <person name="Tsubouchi T."/>
            <person name="Kaneko Y."/>
        </authorList>
    </citation>
    <scope>NUCLEOTIDE SEQUENCE</scope>
    <source>
        <strain evidence="7">JIR-001</strain>
    </source>
</reference>
<dbReference type="GO" id="GO:0005975">
    <property type="term" value="P:carbohydrate metabolic process"/>
    <property type="evidence" value="ECO:0007669"/>
    <property type="project" value="InterPro"/>
</dbReference>
<name>A0A8D5ZQB0_9BACL</name>
<evidence type="ECO:0000256" key="4">
    <source>
        <dbReference type="RuleBase" id="RU003733"/>
    </source>
</evidence>
<dbReference type="KEGG" id="pabs:JIR001_29310"/>
<reference evidence="7" key="1">
    <citation type="journal article" date="2013" name="Int. J. Syst. Evol. Microbiol.">
        <title>Polycladomyces abyssicola gen. nov., sp. nov., a thermophilic filamentous bacterium isolated from hemipelagic sediment.</title>
        <authorList>
            <person name="Tsubouchi T."/>
            <person name="Shimane Y."/>
            <person name="Mori K."/>
            <person name="Usui K."/>
            <person name="Hiraki T."/>
            <person name="Tame A."/>
            <person name="Uematsu K."/>
            <person name="Maruyama T."/>
            <person name="Hatada Y."/>
        </authorList>
    </citation>
    <scope>NUCLEOTIDE SEQUENCE</scope>
    <source>
        <strain evidence="7">JIR-001</strain>
    </source>
</reference>
<dbReference type="InterPro" id="IPR018483">
    <property type="entry name" value="Carb_kinase_FGGY_CS"/>
</dbReference>
<sequence length="507" mass="55454">MTSPPVVIGVDIGTTSTKAVVFDFYGNVLGLGTTGYPLIQPQPGWVEQDPDEIVQAVVNSVRTAVDTAGISPSDVTAVGFSAAMHALIAVDADGNPLTRAWIWADNRGAEQAEQLRTLSFGRECYRRSGTPVHPMSPLVKLLWMKERDPDLFQRASKFVSIKEYIWYRMFGRWTVDASLASATGLYNLSARDWDPDILHFIGITPERLSPVVPPTEVFTGLQRDCAQRMGLSPDTPFVIGASDGVLANVGVGAIQPGQLAVTVGTSGAVRTAAFSPATDENARTFCYALTNDRWVIGGATNSGGDILRWLSESAFKGASDSAPLSVDRLMSLAESAPPGADGLLFLPFLTGERAPYWDPDARGAWVGLRLHHQTAHLARAALEGVTFTLRAITDAVRDVSGTQAETIRASGGFVRSPFWLQLTADILNATVEVPENKEASAMGAAVLALLAIREMDDLSRVNEWISITRRMYPDPERVRLYHQWFPLFEETYRRLRPSFQTLSQWQR</sequence>
<dbReference type="InterPro" id="IPR018484">
    <property type="entry name" value="FGGY_N"/>
</dbReference>
<accession>A0A8D5ZQB0</accession>
<dbReference type="PROSITE" id="PS00445">
    <property type="entry name" value="FGGY_KINASES_2"/>
    <property type="match status" value="1"/>
</dbReference>
<evidence type="ECO:0000256" key="1">
    <source>
        <dbReference type="ARBA" id="ARBA00009156"/>
    </source>
</evidence>
<proteinExistence type="inferred from homology"/>
<dbReference type="PANTHER" id="PTHR43095">
    <property type="entry name" value="SUGAR KINASE"/>
    <property type="match status" value="1"/>
</dbReference>
<gene>
    <name evidence="7" type="ORF">JIR001_29310</name>
</gene>
<dbReference type="InterPro" id="IPR000577">
    <property type="entry name" value="Carb_kinase_FGGY"/>
</dbReference>
<dbReference type="RefSeq" id="WP_212773404.1">
    <property type="nucleotide sequence ID" value="NZ_AP024601.1"/>
</dbReference>
<feature type="domain" description="Carbohydrate kinase FGGY C-terminal" evidence="6">
    <location>
        <begin position="259"/>
        <end position="451"/>
    </location>
</feature>
<protein>
    <submittedName>
        <fullName evidence="7">Gluconate kinase</fullName>
    </submittedName>
</protein>
<dbReference type="PANTHER" id="PTHR43095:SF2">
    <property type="entry name" value="GLUCONOKINASE"/>
    <property type="match status" value="1"/>
</dbReference>
<dbReference type="InterPro" id="IPR018485">
    <property type="entry name" value="FGGY_C"/>
</dbReference>
<dbReference type="GO" id="GO:0016301">
    <property type="term" value="F:kinase activity"/>
    <property type="evidence" value="ECO:0007669"/>
    <property type="project" value="UniProtKB-KW"/>
</dbReference>
<dbReference type="Proteomes" id="UP000677436">
    <property type="component" value="Chromosome"/>
</dbReference>
<dbReference type="InterPro" id="IPR043129">
    <property type="entry name" value="ATPase_NBD"/>
</dbReference>
<keyword evidence="2 4" id="KW-0808">Transferase</keyword>
<dbReference type="Pfam" id="PF00370">
    <property type="entry name" value="FGGY_N"/>
    <property type="match status" value="1"/>
</dbReference>
<dbReference type="GO" id="GO:0016773">
    <property type="term" value="F:phosphotransferase activity, alcohol group as acceptor"/>
    <property type="evidence" value="ECO:0007669"/>
    <property type="project" value="InterPro"/>
</dbReference>